<evidence type="ECO:0000256" key="2">
    <source>
        <dbReference type="SAM" id="Phobius"/>
    </source>
</evidence>
<evidence type="ECO:0000313" key="4">
    <source>
        <dbReference type="EMBL" id="CAD7235263.1"/>
    </source>
</evidence>
<gene>
    <name evidence="4" type="ORF">CTOB1V02_LOCUS13079</name>
</gene>
<name>A0A7R8ZXC8_9CRUS</name>
<organism evidence="4">
    <name type="scientific">Cyprideis torosa</name>
    <dbReference type="NCBI Taxonomy" id="163714"/>
    <lineage>
        <taxon>Eukaryota</taxon>
        <taxon>Metazoa</taxon>
        <taxon>Ecdysozoa</taxon>
        <taxon>Arthropoda</taxon>
        <taxon>Crustacea</taxon>
        <taxon>Oligostraca</taxon>
        <taxon>Ostracoda</taxon>
        <taxon>Podocopa</taxon>
        <taxon>Podocopida</taxon>
        <taxon>Cytherocopina</taxon>
        <taxon>Cytheroidea</taxon>
        <taxon>Cytherideidae</taxon>
        <taxon>Cyprideis</taxon>
    </lineage>
</organism>
<feature type="signal peptide" evidence="3">
    <location>
        <begin position="1"/>
        <end position="17"/>
    </location>
</feature>
<evidence type="ECO:0000256" key="3">
    <source>
        <dbReference type="SAM" id="SignalP"/>
    </source>
</evidence>
<keyword evidence="2" id="KW-1133">Transmembrane helix</keyword>
<feature type="chain" id="PRO_5043602190" evidence="3">
    <location>
        <begin position="18"/>
        <end position="120"/>
    </location>
</feature>
<feature type="region of interest" description="Disordered" evidence="1">
    <location>
        <begin position="94"/>
        <end position="120"/>
    </location>
</feature>
<keyword evidence="2" id="KW-0472">Membrane</keyword>
<protein>
    <submittedName>
        <fullName evidence="4">Uncharacterized protein</fullName>
    </submittedName>
</protein>
<keyword evidence="2" id="KW-0812">Transmembrane</keyword>
<proteinExistence type="predicted"/>
<feature type="transmembrane region" description="Helical" evidence="2">
    <location>
        <begin position="38"/>
        <end position="62"/>
    </location>
</feature>
<dbReference type="EMBL" id="OB671949">
    <property type="protein sequence ID" value="CAD7235263.1"/>
    <property type="molecule type" value="Genomic_DNA"/>
</dbReference>
<feature type="compositionally biased region" description="Polar residues" evidence="1">
    <location>
        <begin position="110"/>
        <end position="120"/>
    </location>
</feature>
<reference evidence="4" key="1">
    <citation type="submission" date="2020-11" db="EMBL/GenBank/DDBJ databases">
        <authorList>
            <person name="Tran Van P."/>
        </authorList>
    </citation>
    <scope>NUCLEOTIDE SEQUENCE</scope>
</reference>
<evidence type="ECO:0000256" key="1">
    <source>
        <dbReference type="SAM" id="MobiDB-lite"/>
    </source>
</evidence>
<sequence length="120" mass="13618">MVPLVLLLALCVWVVVSPPSFLVDLLELKLPPMPEGTTFIVTILAAAAINFILAFLVEYVFINRLLARQCLPRFHRIETCKRRYLHLDQLMSRSSQRPYLPSDPSWAVPENQTSSAEPGR</sequence>
<accession>A0A7R8ZXC8</accession>
<dbReference type="AlphaFoldDB" id="A0A7R8ZXC8"/>
<keyword evidence="3" id="KW-0732">Signal</keyword>